<dbReference type="EMBL" id="JAPEVB010000001">
    <property type="protein sequence ID" value="KAJ4395994.1"/>
    <property type="molecule type" value="Genomic_DNA"/>
</dbReference>
<protein>
    <submittedName>
        <fullName evidence="2">Uncharacterized protein</fullName>
    </submittedName>
</protein>
<feature type="signal peptide" evidence="1">
    <location>
        <begin position="1"/>
        <end position="15"/>
    </location>
</feature>
<gene>
    <name evidence="2" type="ORF">N0V93_000210</name>
</gene>
<keyword evidence="3" id="KW-1185">Reference proteome</keyword>
<sequence>MRFFALASLISLVSAAPAASSLETRAQVLSETIDWPSSAHSSGNIEYQYRITPASGDEYTVEFFNSAAANSGSVYAYKAAAVGTGSDGSSVSKTLSAQTSASFTLQKSGTQVQITIDTA</sequence>
<evidence type="ECO:0000256" key="1">
    <source>
        <dbReference type="SAM" id="SignalP"/>
    </source>
</evidence>
<evidence type="ECO:0000313" key="2">
    <source>
        <dbReference type="EMBL" id="KAJ4395994.1"/>
    </source>
</evidence>
<feature type="chain" id="PRO_5040972204" evidence="1">
    <location>
        <begin position="16"/>
        <end position="119"/>
    </location>
</feature>
<dbReference type="Proteomes" id="UP001140453">
    <property type="component" value="Unassembled WGS sequence"/>
</dbReference>
<dbReference type="AlphaFoldDB" id="A0A9W8YZS7"/>
<dbReference type="OrthoDB" id="10378586at2759"/>
<accession>A0A9W8YZS7</accession>
<organism evidence="2 3">
    <name type="scientific">Gnomoniopsis smithogilvyi</name>
    <dbReference type="NCBI Taxonomy" id="1191159"/>
    <lineage>
        <taxon>Eukaryota</taxon>
        <taxon>Fungi</taxon>
        <taxon>Dikarya</taxon>
        <taxon>Ascomycota</taxon>
        <taxon>Pezizomycotina</taxon>
        <taxon>Sordariomycetes</taxon>
        <taxon>Sordariomycetidae</taxon>
        <taxon>Diaporthales</taxon>
        <taxon>Gnomoniaceae</taxon>
        <taxon>Gnomoniopsis</taxon>
    </lineage>
</organism>
<name>A0A9W8YZS7_9PEZI</name>
<comment type="caution">
    <text evidence="2">The sequence shown here is derived from an EMBL/GenBank/DDBJ whole genome shotgun (WGS) entry which is preliminary data.</text>
</comment>
<evidence type="ECO:0000313" key="3">
    <source>
        <dbReference type="Proteomes" id="UP001140453"/>
    </source>
</evidence>
<keyword evidence="1" id="KW-0732">Signal</keyword>
<proteinExistence type="predicted"/>
<reference evidence="2" key="1">
    <citation type="submission" date="2022-10" db="EMBL/GenBank/DDBJ databases">
        <title>Tapping the CABI collections for fungal endophytes: first genome assemblies for Collariella, Neodidymelliopsis, Ascochyta clinopodiicola, Didymella pomorum, Didymosphaeria variabile, Neocosmospora piperis and Neocucurbitaria cava.</title>
        <authorList>
            <person name="Hill R."/>
        </authorList>
    </citation>
    <scope>NUCLEOTIDE SEQUENCE</scope>
    <source>
        <strain evidence="2">IMI 355082</strain>
    </source>
</reference>